<dbReference type="Proteomes" id="UP000601435">
    <property type="component" value="Unassembled WGS sequence"/>
</dbReference>
<comment type="caution">
    <text evidence="1">The sequence shown here is derived from an EMBL/GenBank/DDBJ whole genome shotgun (WGS) entry which is preliminary data.</text>
</comment>
<keyword evidence="2" id="KW-1185">Reference proteome</keyword>
<evidence type="ECO:0000313" key="2">
    <source>
        <dbReference type="Proteomes" id="UP000601435"/>
    </source>
</evidence>
<accession>A0A812WGQ5</accession>
<organism evidence="1 2">
    <name type="scientific">Symbiodinium necroappetens</name>
    <dbReference type="NCBI Taxonomy" id="1628268"/>
    <lineage>
        <taxon>Eukaryota</taxon>
        <taxon>Sar</taxon>
        <taxon>Alveolata</taxon>
        <taxon>Dinophyceae</taxon>
        <taxon>Suessiales</taxon>
        <taxon>Symbiodiniaceae</taxon>
        <taxon>Symbiodinium</taxon>
    </lineage>
</organism>
<dbReference type="Gene3D" id="3.30.70.330">
    <property type="match status" value="1"/>
</dbReference>
<dbReference type="SUPFAM" id="SSF54928">
    <property type="entry name" value="RNA-binding domain, RBD"/>
    <property type="match status" value="1"/>
</dbReference>
<dbReference type="EMBL" id="CAJNJA010033024">
    <property type="protein sequence ID" value="CAE7673567.1"/>
    <property type="molecule type" value="Genomic_DNA"/>
</dbReference>
<evidence type="ECO:0000313" key="1">
    <source>
        <dbReference type="EMBL" id="CAE7673567.1"/>
    </source>
</evidence>
<dbReference type="OrthoDB" id="413145at2759"/>
<proteinExistence type="predicted"/>
<sequence>VAPVTLPKVVGALQPQKATQPQKCGFWSEEFGLHPDSVEWLSSTKMMIRNVPARCTELELRVYLSTQTTDDFVLEMPKTSPAKCKGYAFVQMADSVALADLAKALWQQTVPTRKSARLFKIHPAESAEKLPLSLEPFSLFV</sequence>
<dbReference type="InterPro" id="IPR012677">
    <property type="entry name" value="Nucleotide-bd_a/b_plait_sf"/>
</dbReference>
<evidence type="ECO:0008006" key="3">
    <source>
        <dbReference type="Google" id="ProtNLM"/>
    </source>
</evidence>
<dbReference type="AlphaFoldDB" id="A0A812WGQ5"/>
<reference evidence="1" key="1">
    <citation type="submission" date="2021-02" db="EMBL/GenBank/DDBJ databases">
        <authorList>
            <person name="Dougan E. K."/>
            <person name="Rhodes N."/>
            <person name="Thang M."/>
            <person name="Chan C."/>
        </authorList>
    </citation>
    <scope>NUCLEOTIDE SEQUENCE</scope>
</reference>
<gene>
    <name evidence="1" type="ORF">SNEC2469_LOCUS19298</name>
</gene>
<name>A0A812WGQ5_9DINO</name>
<feature type="non-terminal residue" evidence="1">
    <location>
        <position position="141"/>
    </location>
</feature>
<dbReference type="GO" id="GO:0003676">
    <property type="term" value="F:nucleic acid binding"/>
    <property type="evidence" value="ECO:0007669"/>
    <property type="project" value="InterPro"/>
</dbReference>
<dbReference type="InterPro" id="IPR035979">
    <property type="entry name" value="RBD_domain_sf"/>
</dbReference>
<protein>
    <recommendedName>
        <fullName evidence="3">RRM domain-containing protein</fullName>
    </recommendedName>
</protein>